<feature type="region of interest" description="Disordered" evidence="5">
    <location>
        <begin position="96"/>
        <end position="174"/>
    </location>
</feature>
<feature type="compositionally biased region" description="Basic and acidic residues" evidence="5">
    <location>
        <begin position="764"/>
        <end position="774"/>
    </location>
</feature>
<keyword evidence="8" id="KW-1185">Reference proteome</keyword>
<evidence type="ECO:0000256" key="3">
    <source>
        <dbReference type="ARBA" id="ARBA00023038"/>
    </source>
</evidence>
<feature type="compositionally biased region" description="Acidic residues" evidence="5">
    <location>
        <begin position="818"/>
        <end position="844"/>
    </location>
</feature>
<dbReference type="SMART" id="SM00132">
    <property type="entry name" value="LIM"/>
    <property type="match status" value="1"/>
</dbReference>
<evidence type="ECO:0000256" key="2">
    <source>
        <dbReference type="ARBA" id="ARBA00022833"/>
    </source>
</evidence>
<feature type="region of interest" description="Disordered" evidence="5">
    <location>
        <begin position="341"/>
        <end position="372"/>
    </location>
</feature>
<evidence type="ECO:0000256" key="1">
    <source>
        <dbReference type="ARBA" id="ARBA00022723"/>
    </source>
</evidence>
<feature type="region of interest" description="Disordered" evidence="5">
    <location>
        <begin position="1"/>
        <end position="20"/>
    </location>
</feature>
<dbReference type="PROSITE" id="PS00478">
    <property type="entry name" value="LIM_DOMAIN_1"/>
    <property type="match status" value="1"/>
</dbReference>
<keyword evidence="2 4" id="KW-0862">Zinc</keyword>
<feature type="region of interest" description="Disordered" evidence="5">
    <location>
        <begin position="668"/>
        <end position="696"/>
    </location>
</feature>
<evidence type="ECO:0000256" key="4">
    <source>
        <dbReference type="PROSITE-ProRule" id="PRU00125"/>
    </source>
</evidence>
<dbReference type="FunFam" id="2.10.110.10:FF:000002">
    <property type="entry name" value="LIM domain and actin-binding 1"/>
    <property type="match status" value="1"/>
</dbReference>
<protein>
    <recommendedName>
        <fullName evidence="6">LIM zinc-binding domain-containing protein</fullName>
    </recommendedName>
</protein>
<feature type="compositionally biased region" description="Basic and acidic residues" evidence="5">
    <location>
        <begin position="745"/>
        <end position="758"/>
    </location>
</feature>
<dbReference type="Gene3D" id="2.10.110.10">
    <property type="entry name" value="Cysteine Rich Protein"/>
    <property type="match status" value="1"/>
</dbReference>
<keyword evidence="3 4" id="KW-0440">LIM domain</keyword>
<dbReference type="PROSITE" id="PS50023">
    <property type="entry name" value="LIM_DOMAIN_2"/>
    <property type="match status" value="1"/>
</dbReference>
<dbReference type="Pfam" id="PF00412">
    <property type="entry name" value="LIM"/>
    <property type="match status" value="1"/>
</dbReference>
<dbReference type="GO" id="GO:0046872">
    <property type="term" value="F:metal ion binding"/>
    <property type="evidence" value="ECO:0007669"/>
    <property type="project" value="UniProtKB-KW"/>
</dbReference>
<dbReference type="PANTHER" id="PTHR24206">
    <property type="entry name" value="OS06G0237300 PROTEIN"/>
    <property type="match status" value="1"/>
</dbReference>
<accession>A0A6H5HGS6</accession>
<dbReference type="InterPro" id="IPR001781">
    <property type="entry name" value="Znf_LIM"/>
</dbReference>
<keyword evidence="1 4" id="KW-0479">Metal-binding</keyword>
<name>A0A6H5HGS6_9HEMI</name>
<evidence type="ECO:0000313" key="8">
    <source>
        <dbReference type="Proteomes" id="UP000479000"/>
    </source>
</evidence>
<evidence type="ECO:0000313" key="7">
    <source>
        <dbReference type="EMBL" id="CAB0015847.1"/>
    </source>
</evidence>
<organism evidence="7 8">
    <name type="scientific">Nesidiocoris tenuis</name>
    <dbReference type="NCBI Taxonomy" id="355587"/>
    <lineage>
        <taxon>Eukaryota</taxon>
        <taxon>Metazoa</taxon>
        <taxon>Ecdysozoa</taxon>
        <taxon>Arthropoda</taxon>
        <taxon>Hexapoda</taxon>
        <taxon>Insecta</taxon>
        <taxon>Pterygota</taxon>
        <taxon>Neoptera</taxon>
        <taxon>Paraneoptera</taxon>
        <taxon>Hemiptera</taxon>
        <taxon>Heteroptera</taxon>
        <taxon>Panheteroptera</taxon>
        <taxon>Cimicomorpha</taxon>
        <taxon>Miridae</taxon>
        <taxon>Dicyphina</taxon>
        <taxon>Nesidiocoris</taxon>
    </lineage>
</organism>
<dbReference type="AlphaFoldDB" id="A0A6H5HGS6"/>
<evidence type="ECO:0000259" key="6">
    <source>
        <dbReference type="PROSITE" id="PS50023"/>
    </source>
</evidence>
<feature type="domain" description="LIM zinc-binding" evidence="6">
    <location>
        <begin position="419"/>
        <end position="479"/>
    </location>
</feature>
<proteinExistence type="predicted"/>
<reference evidence="7 8" key="1">
    <citation type="submission" date="2020-02" db="EMBL/GenBank/DDBJ databases">
        <authorList>
            <person name="Ferguson B K."/>
        </authorList>
    </citation>
    <scope>NUCLEOTIDE SEQUENCE [LARGE SCALE GENOMIC DNA]</scope>
</reference>
<dbReference type="OrthoDB" id="25654at2759"/>
<dbReference type="EMBL" id="CADCXU010029626">
    <property type="protein sequence ID" value="CAB0015847.1"/>
    <property type="molecule type" value="Genomic_DNA"/>
</dbReference>
<dbReference type="Proteomes" id="UP000479000">
    <property type="component" value="Unassembled WGS sequence"/>
</dbReference>
<feature type="compositionally biased region" description="Polar residues" evidence="5">
    <location>
        <begin position="104"/>
        <end position="131"/>
    </location>
</feature>
<gene>
    <name evidence="7" type="ORF">NTEN_LOCUS20187</name>
</gene>
<dbReference type="SUPFAM" id="SSF57716">
    <property type="entry name" value="Glucocorticoid receptor-like (DNA-binding domain)"/>
    <property type="match status" value="2"/>
</dbReference>
<sequence>MAEVAKSVVSEPERPEPEEVSLQELIENELALRVPSKTHVFTRDFLVAEREAACQDHPAVNGTAVTADGEEWTTVETVAMEIQGGVEANGHDEIKMVNGDADQNGENQNGSSKQNGDSKQNGECLSLTNGRYSPAESPEPQTPESPIVKSPEPNTGTLIDFGDFAQNSEPPQMNGDGDCSEFFHGEVPSSEVLTNGKDRVTFEEISVRQTVDGPEIVVSEEHTTVEGVSETVTTVTTTVTTVISSADGENEVKMRSQRCRENECLIPLSIQFRAGFPLLLTSIFIRFSLRIFSPFKPIKQVLNLQPCYVRHTGTSFCTFVCCITSILTLKCTESVETTVTEKKKKKKSSSENGEIVTNGKVKKTKKKKTEEKENHISVKSSFSKFDQLSKKSTVLHVRSSDAAKASKTFSQGATETANPNCKACNKTVFAMEQIKAERAVWHKNCFRCHTCNKQLTVDIYSSHEGELYCKPHFKELFKPKAVVEDEEPVRRRKPEMIIRENQPIELPPDVVREDEEQERGVIKCRRKQKERPMSFGKIDDVKKNWESATDQTTRREMMREMKKEELQNLRSRLFMGKQGKMKELYEQAVAESEGGKTAKKDSESDIVRSENAKLVKEKFEKGEVIHSESDEEGRNKKTLNEDMSVFEEGISKKSRSIFLEMDATVAKSASTVQVAPQPPKEVKPRPTREAYLSRQTSADIVRSSDKVEDVVVETADLSSKFKFFETYKPTEKERKKFRITPPREGQVKTDSPEREIYRDPMVVRCEDKLEDETILKSQTTSKMLSMFRQLEEQKEVVPDGPKPQKCFTPPPDVRGSESEEESEEGYDEDEEDDDEEEEESEGEDGVVKSSYKVKDEFLEQARNAAKARQLAAKFEQWEPEKHSANNAVSMLDSEQASLESTKSLKAKFESFKADQPVEKARPKVNRFVVSTMSRYIFPTIILNTRPTHGSFYTPVILLNTHPTHLLYCLPYSSFILHLAHPPHLILQSAHCTHLSSYSPLILLNTHPTNRSSYSPLILLTFHPTHHLSYSPLISLTIYPPHLSSYSPLILRNVHPKHPSSHTPFILLILLFILLTFHPTHLSSYSPFILLSFHPAHHLSYSLSCRSPFILLTFHPTHLSSCSPFILLTSHPTHLSSYSPFILLTFHPTHLSSYSTLILHIVHPTLPTDTKKSD</sequence>
<dbReference type="CDD" id="cd09445">
    <property type="entry name" value="LIM_Mical_like_2"/>
    <property type="match status" value="1"/>
</dbReference>
<feature type="region of interest" description="Disordered" evidence="5">
    <location>
        <begin position="735"/>
        <end position="850"/>
    </location>
</feature>
<evidence type="ECO:0000256" key="5">
    <source>
        <dbReference type="SAM" id="MobiDB-lite"/>
    </source>
</evidence>